<evidence type="ECO:0000256" key="8">
    <source>
        <dbReference type="RuleBase" id="RU362056"/>
    </source>
</evidence>
<gene>
    <name evidence="11" type="ORF">KUTeg_013124</name>
</gene>
<feature type="transmembrane region" description="Helical" evidence="8">
    <location>
        <begin position="71"/>
        <end position="92"/>
    </location>
</feature>
<comment type="caution">
    <text evidence="11">The sequence shown here is derived from an EMBL/GenBank/DDBJ whole genome shotgun (WGS) entry which is preliminary data.</text>
</comment>
<dbReference type="Pfam" id="PF03137">
    <property type="entry name" value="OATP"/>
    <property type="match status" value="1"/>
</dbReference>
<sequence length="656" mass="70426">MPVFVFWCFIMCFLEGFAVNGLANAALTSIEKQFKLPSTKSALITSSQDIGSLIVILFVSFVGGKYHKSTWVAAGSVIMGIGSVLFMVPHFAEKYIYPEVSQILVPFFTENTFSSSSLCNTDLTDSSSKSNASFPCTDSQGDGYLGVFMVAQMVHGVGYTPMLTLGTVYIDENESHTLAAVYIVTRATTQLSFQKSLTYAAAAIGVAAGFFAGGQIMENIYVDYDRVDQSSLGFGARDPRWIGAWWVGFIATAVGFFAVSIPLFGYPKSLRDNPDTSKDEDTTKEKERSANSTDVISTLKEGLFSFLKTLVKLRIYIIIITNPIFMCLTLGGCAETLIISGVGAFSFKYLIEQFSMNFDDAGTLIGALILTGSLGMILGGVLIRIFHLELLGMTRLNVMCTLVSALLGISFLAGCPEVPLVGLEVPLNNKRTVAASTVVDDRSSDLFITTGYIDTCQGVCQSQCTSIGFSPVCGKDGNVYYSPCHAGCTSNQGGPFGTYGNCSCIASSLQITPYDPNASATGGKCPDNCTNLAVLAPCLFIAMVAVLTATTPTSMATLRCVDEDVKPFALGLQWMFLRLLGTIPGPVLIGSIIDRTCQIWQSVGCGSSGFCTLYSHNQLSLGVMGWWIGVSLVASFFFFLASIFATRLKKSHNINS</sequence>
<keyword evidence="6 8" id="KW-0472">Membrane</keyword>
<dbReference type="InterPro" id="IPR036058">
    <property type="entry name" value="Kazal_dom_sf"/>
</dbReference>
<evidence type="ECO:0000313" key="11">
    <source>
        <dbReference type="EMBL" id="KAJ8308250.1"/>
    </source>
</evidence>
<dbReference type="SUPFAM" id="SSF100895">
    <property type="entry name" value="Kazal-type serine protease inhibitors"/>
    <property type="match status" value="1"/>
</dbReference>
<protein>
    <recommendedName>
        <fullName evidence="8">Solute carrier organic anion transporter family member</fullName>
    </recommendedName>
</protein>
<feature type="signal peptide" evidence="9">
    <location>
        <begin position="1"/>
        <end position="18"/>
    </location>
</feature>
<feature type="chain" id="PRO_5047011729" description="Solute carrier organic anion transporter family member" evidence="9">
    <location>
        <begin position="19"/>
        <end position="656"/>
    </location>
</feature>
<feature type="transmembrane region" description="Helical" evidence="8">
    <location>
        <begin position="144"/>
        <end position="170"/>
    </location>
</feature>
<keyword evidence="12" id="KW-1185">Reference proteome</keyword>
<organism evidence="11 12">
    <name type="scientific">Tegillarca granosa</name>
    <name type="common">Malaysian cockle</name>
    <name type="synonym">Anadara granosa</name>
    <dbReference type="NCBI Taxonomy" id="220873"/>
    <lineage>
        <taxon>Eukaryota</taxon>
        <taxon>Metazoa</taxon>
        <taxon>Spiralia</taxon>
        <taxon>Lophotrochozoa</taxon>
        <taxon>Mollusca</taxon>
        <taxon>Bivalvia</taxon>
        <taxon>Autobranchia</taxon>
        <taxon>Pteriomorphia</taxon>
        <taxon>Arcoida</taxon>
        <taxon>Arcoidea</taxon>
        <taxon>Arcidae</taxon>
        <taxon>Tegillarca</taxon>
    </lineage>
</organism>
<feature type="transmembrane region" description="Helical" evidence="8">
    <location>
        <begin position="41"/>
        <end position="64"/>
    </location>
</feature>
<feature type="transmembrane region" description="Helical" evidence="8">
    <location>
        <begin position="364"/>
        <end position="384"/>
    </location>
</feature>
<dbReference type="PROSITE" id="PS51465">
    <property type="entry name" value="KAZAL_2"/>
    <property type="match status" value="1"/>
</dbReference>
<evidence type="ECO:0000259" key="10">
    <source>
        <dbReference type="PROSITE" id="PS51465"/>
    </source>
</evidence>
<dbReference type="EMBL" id="JARBDR010000657">
    <property type="protein sequence ID" value="KAJ8308250.1"/>
    <property type="molecule type" value="Genomic_DNA"/>
</dbReference>
<reference evidence="11 12" key="1">
    <citation type="submission" date="2022-12" db="EMBL/GenBank/DDBJ databases">
        <title>Chromosome-level genome of Tegillarca granosa.</title>
        <authorList>
            <person name="Kim J."/>
        </authorList>
    </citation>
    <scope>NUCLEOTIDE SEQUENCE [LARGE SCALE GENOMIC DNA]</scope>
    <source>
        <strain evidence="11">Teg-2019</strain>
        <tissue evidence="11">Adductor muscle</tissue>
    </source>
</reference>
<keyword evidence="4 8" id="KW-0812">Transmembrane</keyword>
<dbReference type="InterPro" id="IPR002350">
    <property type="entry name" value="Kazal_dom"/>
</dbReference>
<evidence type="ECO:0000256" key="1">
    <source>
        <dbReference type="ARBA" id="ARBA00004651"/>
    </source>
</evidence>
<feature type="domain" description="Kazal-like" evidence="10">
    <location>
        <begin position="457"/>
        <end position="503"/>
    </location>
</feature>
<dbReference type="InterPro" id="IPR004156">
    <property type="entry name" value="OATP"/>
</dbReference>
<evidence type="ECO:0000256" key="5">
    <source>
        <dbReference type="ARBA" id="ARBA00022989"/>
    </source>
</evidence>
<dbReference type="Pfam" id="PF07648">
    <property type="entry name" value="Kazal_2"/>
    <property type="match status" value="1"/>
</dbReference>
<dbReference type="SUPFAM" id="SSF103473">
    <property type="entry name" value="MFS general substrate transporter"/>
    <property type="match status" value="2"/>
</dbReference>
<evidence type="ECO:0000313" key="12">
    <source>
        <dbReference type="Proteomes" id="UP001217089"/>
    </source>
</evidence>
<feature type="transmembrane region" description="Helical" evidence="8">
    <location>
        <begin position="242"/>
        <end position="264"/>
    </location>
</feature>
<evidence type="ECO:0000256" key="6">
    <source>
        <dbReference type="ARBA" id="ARBA00023136"/>
    </source>
</evidence>
<evidence type="ECO:0000256" key="2">
    <source>
        <dbReference type="ARBA" id="ARBA00009657"/>
    </source>
</evidence>
<keyword evidence="3" id="KW-1003">Cell membrane</keyword>
<evidence type="ECO:0000256" key="4">
    <source>
        <dbReference type="ARBA" id="ARBA00022692"/>
    </source>
</evidence>
<accession>A0ABQ9EXZ2</accession>
<dbReference type="InterPro" id="IPR036259">
    <property type="entry name" value="MFS_trans_sf"/>
</dbReference>
<dbReference type="Gene3D" id="1.20.1250.20">
    <property type="entry name" value="MFS general substrate transporter like domains"/>
    <property type="match status" value="1"/>
</dbReference>
<evidence type="ECO:0000256" key="3">
    <source>
        <dbReference type="ARBA" id="ARBA00022475"/>
    </source>
</evidence>
<comment type="similarity">
    <text evidence="2 8">Belongs to the organo anion transporter (TC 2.A.60) family.</text>
</comment>
<keyword evidence="7" id="KW-1015">Disulfide bond</keyword>
<proteinExistence type="inferred from homology"/>
<dbReference type="NCBIfam" id="TIGR00805">
    <property type="entry name" value="oat"/>
    <property type="match status" value="1"/>
</dbReference>
<evidence type="ECO:0000256" key="7">
    <source>
        <dbReference type="ARBA" id="ARBA00023157"/>
    </source>
</evidence>
<dbReference type="PANTHER" id="PTHR11388">
    <property type="entry name" value="ORGANIC ANION TRANSPORTER"/>
    <property type="match status" value="1"/>
</dbReference>
<name>A0ABQ9EXZ2_TEGGR</name>
<keyword evidence="9" id="KW-0732">Signal</keyword>
<keyword evidence="8" id="KW-0406">Ion transport</keyword>
<keyword evidence="8" id="KW-0813">Transport</keyword>
<evidence type="ECO:0000256" key="9">
    <source>
        <dbReference type="SAM" id="SignalP"/>
    </source>
</evidence>
<feature type="transmembrane region" description="Helical" evidence="8">
    <location>
        <begin position="315"/>
        <end position="344"/>
    </location>
</feature>
<dbReference type="Proteomes" id="UP001217089">
    <property type="component" value="Unassembled WGS sequence"/>
</dbReference>
<comment type="subcellular location">
    <subcellularLocation>
        <location evidence="1 8">Cell membrane</location>
        <topology evidence="1 8">Multi-pass membrane protein</topology>
    </subcellularLocation>
</comment>
<feature type="transmembrane region" description="Helical" evidence="8">
    <location>
        <begin position="199"/>
        <end position="222"/>
    </location>
</feature>
<keyword evidence="5 8" id="KW-1133">Transmembrane helix</keyword>
<feature type="transmembrane region" description="Helical" evidence="8">
    <location>
        <begin position="624"/>
        <end position="646"/>
    </location>
</feature>
<comment type="caution">
    <text evidence="8">Lacks conserved residue(s) required for the propagation of feature annotation.</text>
</comment>
<dbReference type="PANTHER" id="PTHR11388:SF100">
    <property type="entry name" value="SOLUTE CARRIER ORGANIC ANION TRANSPORTER FAMILY MEMBER 4A1"/>
    <property type="match status" value="1"/>
</dbReference>
<feature type="transmembrane region" description="Helical" evidence="8">
    <location>
        <begin position="534"/>
        <end position="558"/>
    </location>
</feature>